<dbReference type="Proteomes" id="UP000501728">
    <property type="component" value="Chromosome"/>
</dbReference>
<sequence>MKTNNETNKIYLFAYDEMKDLEFFTKLFGMDVVHQKARLTGFVKCVNEDGEFFIRRDATSYLEGLVFELNKEQLFFADKWKLLPIYDRFLVNVELTETNEILENVYVYSKIESGNYRIAKKEDENQPKDVFLIQNFIHFLTIQKRMKQYNLYDFLFIYKIDNETKKYYENISNPNAFISFHDTEARFQTSIIPCVLVTFNECGQDYIAITIFERNDYFNAISYYEMFYGLGDYKNIRVDLTSVDESISLGAFKNKKPDLILSMKEDKTILEMKYAEYEKAYELVVPEFEVHHWDRFNYLVAFFLSKE</sequence>
<dbReference type="RefSeq" id="WP_169580204.1">
    <property type="nucleotide sequence ID" value="NZ_CP051480.1"/>
</dbReference>
<accession>A0A858U334</accession>
<dbReference type="AlphaFoldDB" id="A0A858U334"/>
<dbReference type="InterPro" id="IPR013024">
    <property type="entry name" value="GGCT-like"/>
</dbReference>
<protein>
    <submittedName>
        <fullName evidence="1">Gamma-glutamylcyclotransferase</fullName>
    </submittedName>
</protein>
<gene>
    <name evidence="1" type="ORF">HGG64_01490</name>
</gene>
<dbReference type="GO" id="GO:0016740">
    <property type="term" value="F:transferase activity"/>
    <property type="evidence" value="ECO:0007669"/>
    <property type="project" value="UniProtKB-KW"/>
</dbReference>
<reference evidence="1 2" key="1">
    <citation type="submission" date="2020-04" db="EMBL/GenBank/DDBJ databases">
        <title>Novel Mycoplasma species detected in Phocoena phocoena (harbor porpoise) from the USA.</title>
        <authorList>
            <person name="Volokhov D.V."/>
        </authorList>
    </citation>
    <scope>NUCLEOTIDE SEQUENCE [LARGE SCALE GENOMIC DNA]</scope>
    <source>
        <strain evidence="1 2">C264-NAS</strain>
    </source>
</reference>
<dbReference type="KEGG" id="mphn:HGG64_01490"/>
<name>A0A858U334_9MOLU</name>
<evidence type="ECO:0000313" key="2">
    <source>
        <dbReference type="Proteomes" id="UP000501728"/>
    </source>
</evidence>
<dbReference type="InterPro" id="IPR036568">
    <property type="entry name" value="GGCT-like_sf"/>
</dbReference>
<dbReference type="SUPFAM" id="SSF110857">
    <property type="entry name" value="Gamma-glutamyl cyclotransferase-like"/>
    <property type="match status" value="1"/>
</dbReference>
<dbReference type="Gene3D" id="3.10.490.10">
    <property type="entry name" value="Gamma-glutamyl cyclotransferase-like"/>
    <property type="match status" value="1"/>
</dbReference>
<dbReference type="CDD" id="cd06661">
    <property type="entry name" value="GGCT_like"/>
    <property type="match status" value="1"/>
</dbReference>
<dbReference type="EMBL" id="CP051480">
    <property type="protein sequence ID" value="QJG66381.1"/>
    <property type="molecule type" value="Genomic_DNA"/>
</dbReference>
<keyword evidence="1" id="KW-0808">Transferase</keyword>
<keyword evidence="2" id="KW-1185">Reference proteome</keyword>
<evidence type="ECO:0000313" key="1">
    <source>
        <dbReference type="EMBL" id="QJG66381.1"/>
    </source>
</evidence>
<proteinExistence type="predicted"/>
<organism evidence="1 2">
    <name type="scientific">Mycoplasma phocoeninasale</name>
    <dbReference type="NCBI Taxonomy" id="2726117"/>
    <lineage>
        <taxon>Bacteria</taxon>
        <taxon>Bacillati</taxon>
        <taxon>Mycoplasmatota</taxon>
        <taxon>Mollicutes</taxon>
        <taxon>Mycoplasmataceae</taxon>
        <taxon>Mycoplasma</taxon>
    </lineage>
</organism>